<dbReference type="EMBL" id="FQYT01000007">
    <property type="protein sequence ID" value="SHI80207.1"/>
    <property type="molecule type" value="Genomic_DNA"/>
</dbReference>
<dbReference type="Proteomes" id="UP000184342">
    <property type="component" value="Unassembled WGS sequence"/>
</dbReference>
<gene>
    <name evidence="2" type="ORF">SAMN02745691_00851</name>
</gene>
<dbReference type="OrthoDB" id="5878625at2"/>
<name>A0A1M6E3Y1_9FIRM</name>
<sequence>MNIITIKETYKDKDISITACRQGSNLVVSLSGGDLPHIGSVALSQPRPSLADPSMLSATSSILSVVGHKEGSVAESAANRLASSLNTIVAVACGIHYDNGKPEDFPAILSIVDRLVAQLIDELQKSTD</sequence>
<evidence type="ECO:0000313" key="2">
    <source>
        <dbReference type="EMBL" id="SHI80207.1"/>
    </source>
</evidence>
<dbReference type="AlphaFoldDB" id="A0A1M6E3Y1"/>
<protein>
    <recommendedName>
        <fullName evidence="1">Prenylated flavin chaperone LpdD-like domain-containing protein</fullName>
    </recommendedName>
</protein>
<dbReference type="InterPro" id="IPR048844">
    <property type="entry name" value="LpdD_chaperone-like"/>
</dbReference>
<accession>A0A1M6E3Y1</accession>
<organism evidence="2 3">
    <name type="scientific">Parasporobacterium paucivorans DSM 15970</name>
    <dbReference type="NCBI Taxonomy" id="1122934"/>
    <lineage>
        <taxon>Bacteria</taxon>
        <taxon>Bacillati</taxon>
        <taxon>Bacillota</taxon>
        <taxon>Clostridia</taxon>
        <taxon>Lachnospirales</taxon>
        <taxon>Lachnospiraceae</taxon>
        <taxon>Parasporobacterium</taxon>
    </lineage>
</organism>
<evidence type="ECO:0000259" key="1">
    <source>
        <dbReference type="Pfam" id="PF21758"/>
    </source>
</evidence>
<dbReference type="Pfam" id="PF21758">
    <property type="entry name" value="PAC_bac"/>
    <property type="match status" value="1"/>
</dbReference>
<reference evidence="2 3" key="1">
    <citation type="submission" date="2016-11" db="EMBL/GenBank/DDBJ databases">
        <authorList>
            <person name="Jaros S."/>
            <person name="Januszkiewicz K."/>
            <person name="Wedrychowicz H."/>
        </authorList>
    </citation>
    <scope>NUCLEOTIDE SEQUENCE [LARGE SCALE GENOMIC DNA]</scope>
    <source>
        <strain evidence="2 3">DSM 15970</strain>
    </source>
</reference>
<dbReference type="RefSeq" id="WP_073993118.1">
    <property type="nucleotide sequence ID" value="NZ_FQYT01000007.1"/>
</dbReference>
<proteinExistence type="predicted"/>
<keyword evidence="3" id="KW-1185">Reference proteome</keyword>
<dbReference type="STRING" id="1122934.SAMN02745691_00851"/>
<feature type="domain" description="Prenylated flavin chaperone LpdD-like" evidence="1">
    <location>
        <begin position="11"/>
        <end position="124"/>
    </location>
</feature>
<evidence type="ECO:0000313" key="3">
    <source>
        <dbReference type="Proteomes" id="UP000184342"/>
    </source>
</evidence>